<dbReference type="InterPro" id="IPR036770">
    <property type="entry name" value="Ankyrin_rpt-contain_sf"/>
</dbReference>
<feature type="domain" description="Novel STAND NTPase 3" evidence="6">
    <location>
        <begin position="234"/>
        <end position="388"/>
    </location>
</feature>
<dbReference type="Pfam" id="PF00023">
    <property type="entry name" value="Ank"/>
    <property type="match status" value="2"/>
</dbReference>
<sequence>MAENASTISKEDRNFWILNILIQYVAPTAVRKVFNDKIPPKDLAYILNKNVKIIQDLVNKKVIKTHEQEVLTRIPGFKLPSMPSSPNKTATSSKDFDVTLMICILRNLNFVQPPPSGWDELPPIGDNSLGANLTRIKEHRNTFCHPSKTKINDKKFKKLWSSLTHAFSEISCGETDNIVREIQYFDYEGCDRENLLCKIQKELRDIRGDMQFYKNLKVNTASVLDEWRAELESFYETRGTREVIEKLNTENAVMIIGNSGIGKTATMRYVSLIFEERGYEVVLISSPEKIPLHRFPERKQLFIMDDITGKYRVDGVAVELWRRLHDRLKVVFKDQNVKLLSTLRRQLYTDMSSILFPTVFSSTVVDLESNNLVLSSNEKKGMLENYIKRRKITRNFDDDEMLRICSCQIAFPLLSNLFTSNQTFLKMKSTFFLSPSMIIKEELNRLQIENKEVYCVLVLVVMFLIEELHMIFDINCEIERIDAYIKILRACELPENIARKTLHRHLQSVAGTFVETNNIFKFQHDKLEETIAWHFGSQFPHIMLKHCKLDFIRDRVRLTSMPTNDENIFFLKQSLFDVFSERVIDEIRKGKFRDILLSEPMQCEKFIQKFELYLKKNQRALKYTESALCNETILPSEQHEKRNTTRGLSVANRFALLEELQSRKKRFIHWVAAMGCVQLFTLLCKIPEKKYSRPLLTELLHLAVSGENIDVVKLLINEGGNINSYDEFGIPLLCKIAGTNRCDIAKHLIDKGADVNQIDQISGWTPCHVASWFNEAEMLTFLLSRGASINKFNFQLKVPLVIAVVRNNAEAVSVLLQNGAEIYDTMVVWNFDFRIETTFGVVLEEALNISNPKIIQMLTDNMKGHNLISMALPVAIRKKDTIRKLVNIFLAEMRSADLKSSLWKDFIEICEAIYDNDNPRIEKIFAKGEEFDIYSFLRGVSSIKHRKKTLSTFDDNYLRFCPLHVSATCNNTTAAKILIQHGADPFQRDVKGRTSLHLANSRAMYKILLSTNDKPKPLSTNSLFSWFKCVLTFLISFEIVPFVFSSLANRQGDSKANVRDRNGNTPIHSLVIRIIDPNECLDSVETLLENGADINIRNNSYYLPIDYFKTVSLRFDEATIDRGERILGGNQNKSFIKKEKITKKAIHQRYLQSCYESHIRALKISSFEDVWLKCVPHIRISTPRDDVCQKCERLRKKIVDARTEEEKLSAVREFQDHIEAAKEERHHYRECIQEAVKEMESWQGEELKNVHYTFDFAQHFHLPHHARQKGPTYLI</sequence>
<evidence type="ECO:0000259" key="5">
    <source>
        <dbReference type="Pfam" id="PF18738"/>
    </source>
</evidence>
<dbReference type="Proteomes" id="UP000005408">
    <property type="component" value="Unassembled WGS sequence"/>
</dbReference>
<dbReference type="Gene3D" id="1.25.40.20">
    <property type="entry name" value="Ankyrin repeat-containing domain"/>
    <property type="match status" value="2"/>
</dbReference>
<organism evidence="7 8">
    <name type="scientific">Magallana gigas</name>
    <name type="common">Pacific oyster</name>
    <name type="synonym">Crassostrea gigas</name>
    <dbReference type="NCBI Taxonomy" id="29159"/>
    <lineage>
        <taxon>Eukaryota</taxon>
        <taxon>Metazoa</taxon>
        <taxon>Spiralia</taxon>
        <taxon>Lophotrochozoa</taxon>
        <taxon>Mollusca</taxon>
        <taxon>Bivalvia</taxon>
        <taxon>Autobranchia</taxon>
        <taxon>Pteriomorphia</taxon>
        <taxon>Ostreida</taxon>
        <taxon>Ostreoidea</taxon>
        <taxon>Ostreidae</taxon>
        <taxon>Magallana</taxon>
    </lineage>
</organism>
<dbReference type="SUPFAM" id="SSF48403">
    <property type="entry name" value="Ankyrin repeat"/>
    <property type="match status" value="1"/>
</dbReference>
<dbReference type="Pfam" id="PF18738">
    <property type="entry name" value="HEPN_DZIP3"/>
    <property type="match status" value="1"/>
</dbReference>
<feature type="repeat" description="ANK" evidence="3">
    <location>
        <begin position="762"/>
        <end position="794"/>
    </location>
</feature>
<feature type="coiled-coil region" evidence="4">
    <location>
        <begin position="1184"/>
        <end position="1238"/>
    </location>
</feature>
<proteinExistence type="predicted"/>
<name>A0A8W8NZ74_MAGGI</name>
<dbReference type="InterPro" id="IPR041249">
    <property type="entry name" value="HEPN_DZIP3"/>
</dbReference>
<dbReference type="PROSITE" id="PS50297">
    <property type="entry name" value="ANK_REP_REGION"/>
    <property type="match status" value="2"/>
</dbReference>
<evidence type="ECO:0000256" key="4">
    <source>
        <dbReference type="SAM" id="Coils"/>
    </source>
</evidence>
<feature type="repeat" description="ANK" evidence="3">
    <location>
        <begin position="1062"/>
        <end position="1099"/>
    </location>
</feature>
<evidence type="ECO:0000256" key="1">
    <source>
        <dbReference type="ARBA" id="ARBA00022737"/>
    </source>
</evidence>
<feature type="repeat" description="ANK" evidence="3">
    <location>
        <begin position="962"/>
        <end position="990"/>
    </location>
</feature>
<keyword evidence="2 3" id="KW-0040">ANK repeat</keyword>
<feature type="domain" description="DZIP3-like HEPN" evidence="5">
    <location>
        <begin position="40"/>
        <end position="180"/>
    </location>
</feature>
<dbReference type="EnsemblMetazoa" id="G7680.1">
    <property type="protein sequence ID" value="G7680.1:cds"/>
    <property type="gene ID" value="G7680"/>
</dbReference>
<dbReference type="PANTHER" id="PTHR24198">
    <property type="entry name" value="ANKYRIN REPEAT AND PROTEIN KINASE DOMAIN-CONTAINING PROTEIN"/>
    <property type="match status" value="1"/>
</dbReference>
<dbReference type="InterPro" id="IPR049050">
    <property type="entry name" value="nSTAND3"/>
</dbReference>
<dbReference type="PROSITE" id="PS50088">
    <property type="entry name" value="ANK_REPEAT"/>
    <property type="match status" value="4"/>
</dbReference>
<protein>
    <recommendedName>
        <fullName evidence="9">DZIP3-like HEPN domain-containing protein</fullName>
    </recommendedName>
</protein>
<dbReference type="InterPro" id="IPR002110">
    <property type="entry name" value="Ankyrin_rpt"/>
</dbReference>
<keyword evidence="4" id="KW-0175">Coiled coil</keyword>
<evidence type="ECO:0000259" key="6">
    <source>
        <dbReference type="Pfam" id="PF20720"/>
    </source>
</evidence>
<evidence type="ECO:0000256" key="2">
    <source>
        <dbReference type="ARBA" id="ARBA00023043"/>
    </source>
</evidence>
<dbReference type="Pfam" id="PF20720">
    <property type="entry name" value="nSTAND3"/>
    <property type="match status" value="1"/>
</dbReference>
<dbReference type="SMART" id="SM00248">
    <property type="entry name" value="ANK"/>
    <property type="match status" value="6"/>
</dbReference>
<accession>A0A8W8NZ74</accession>
<dbReference type="GO" id="GO:0005737">
    <property type="term" value="C:cytoplasm"/>
    <property type="evidence" value="ECO:0007669"/>
    <property type="project" value="TreeGrafter"/>
</dbReference>
<feature type="repeat" description="ANK" evidence="3">
    <location>
        <begin position="700"/>
        <end position="727"/>
    </location>
</feature>
<evidence type="ECO:0000313" key="7">
    <source>
        <dbReference type="EnsemblMetazoa" id="G7680.1:cds"/>
    </source>
</evidence>
<dbReference type="SUPFAM" id="SSF52540">
    <property type="entry name" value="P-loop containing nucleoside triphosphate hydrolases"/>
    <property type="match status" value="1"/>
</dbReference>
<keyword evidence="8" id="KW-1185">Reference proteome</keyword>
<dbReference type="PANTHER" id="PTHR24198:SF165">
    <property type="entry name" value="ANKYRIN REPEAT-CONTAINING PROTEIN-RELATED"/>
    <property type="match status" value="1"/>
</dbReference>
<evidence type="ECO:0000313" key="8">
    <source>
        <dbReference type="Proteomes" id="UP000005408"/>
    </source>
</evidence>
<keyword evidence="1" id="KW-0677">Repeat</keyword>
<dbReference type="AlphaFoldDB" id="A0A8W8NZ74"/>
<evidence type="ECO:0000256" key="3">
    <source>
        <dbReference type="PROSITE-ProRule" id="PRU00023"/>
    </source>
</evidence>
<reference evidence="7" key="1">
    <citation type="submission" date="2022-08" db="UniProtKB">
        <authorList>
            <consortium name="EnsemblMetazoa"/>
        </authorList>
    </citation>
    <scope>IDENTIFICATION</scope>
    <source>
        <strain evidence="7">05x7-T-G4-1.051#20</strain>
    </source>
</reference>
<dbReference type="InterPro" id="IPR027417">
    <property type="entry name" value="P-loop_NTPase"/>
</dbReference>
<dbReference type="Pfam" id="PF12796">
    <property type="entry name" value="Ank_2"/>
    <property type="match status" value="1"/>
</dbReference>
<evidence type="ECO:0008006" key="9">
    <source>
        <dbReference type="Google" id="ProtNLM"/>
    </source>
</evidence>